<feature type="disulfide bond" evidence="56">
    <location>
        <begin position="277"/>
        <end position="304"/>
    </location>
</feature>
<dbReference type="InterPro" id="IPR038688">
    <property type="entry name" value="Flavi_propep_sf"/>
</dbReference>
<dbReference type="GO" id="GO:0039694">
    <property type="term" value="P:viral RNA genome replication"/>
    <property type="evidence" value="ECO:0007669"/>
    <property type="project" value="InterPro"/>
</dbReference>
<dbReference type="Gene3D" id="3.40.50.300">
    <property type="entry name" value="P-loop containing nucleotide triphosphate hydrolases"/>
    <property type="match status" value="2"/>
</dbReference>
<evidence type="ECO:0000256" key="34">
    <source>
        <dbReference type="ARBA" id="ARBA00022870"/>
    </source>
</evidence>
<keyword evidence="42" id="KW-0325">Glycoprotein</keyword>
<evidence type="ECO:0000256" key="24">
    <source>
        <dbReference type="ARBA" id="ARBA00022695"/>
    </source>
</evidence>
<dbReference type="Pfam" id="PF00972">
    <property type="entry name" value="Flavi_NS5"/>
    <property type="match status" value="1"/>
</dbReference>
<evidence type="ECO:0000256" key="44">
    <source>
        <dbReference type="ARBA" id="ARBA00023258"/>
    </source>
</evidence>
<dbReference type="Gene3D" id="2.40.10.10">
    <property type="entry name" value="Trypsin-like serine proteases"/>
    <property type="match status" value="1"/>
</dbReference>
<reference evidence="66 67" key="1">
    <citation type="journal article" date="2015" name="PLoS ONE">
        <title>New insights into flavivirus evolution, taxonomy and biogeographic history, extended by analysis of canonical and alternative coding sequences.</title>
        <authorList>
            <person name="Moureau G."/>
            <person name="Cook S."/>
            <person name="Lemey P."/>
            <person name="Nougairede A."/>
            <person name="Forrester N.L."/>
            <person name="Khasnatinov M."/>
            <person name="Charrel R.N."/>
            <person name="Firth A.E."/>
            <person name="Gould E.A."/>
            <person name="de Lamballerie X."/>
        </authorList>
    </citation>
    <scope>NUCLEOTIDE SEQUENCE [LARGE SCALE GENOMIC DNA]</scope>
    <source>
        <strain evidence="66">P70-1459</strain>
    </source>
</reference>
<evidence type="ECO:0000256" key="55">
    <source>
        <dbReference type="PIRSR" id="PIRSR003817-1"/>
    </source>
</evidence>
<evidence type="ECO:0000256" key="51">
    <source>
        <dbReference type="ARBA" id="ARBA00035667"/>
    </source>
</evidence>
<keyword evidence="19" id="KW-0507">mRNA processing</keyword>
<evidence type="ECO:0000256" key="38">
    <source>
        <dbReference type="ARBA" id="ARBA00022989"/>
    </source>
</evidence>
<evidence type="ECO:0000259" key="60">
    <source>
        <dbReference type="PROSITE" id="PS50507"/>
    </source>
</evidence>
<evidence type="ECO:0000256" key="43">
    <source>
        <dbReference type="ARBA" id="ARBA00023184"/>
    </source>
</evidence>
<feature type="transmembrane region" description="Helical" evidence="59">
    <location>
        <begin position="1146"/>
        <end position="1164"/>
    </location>
</feature>
<dbReference type="InterPro" id="IPR029063">
    <property type="entry name" value="SAM-dependent_MTases_sf"/>
</dbReference>
<dbReference type="GO" id="GO:0039654">
    <property type="term" value="P:fusion of virus membrane with host endosome membrane"/>
    <property type="evidence" value="ECO:0007669"/>
    <property type="project" value="UniProtKB-KW"/>
</dbReference>
<dbReference type="Pfam" id="PF02832">
    <property type="entry name" value="Flavi_glycop_C"/>
    <property type="match status" value="1"/>
</dbReference>
<keyword evidence="11" id="KW-0964">Secreted</keyword>
<evidence type="ECO:0000313" key="66">
    <source>
        <dbReference type="EMBL" id="AJA91181.1"/>
    </source>
</evidence>
<evidence type="ECO:0000256" key="7">
    <source>
        <dbReference type="ARBA" id="ARBA00020107"/>
    </source>
</evidence>
<dbReference type="EMBL" id="KJ469370">
    <property type="protein sequence ID" value="AJA91181.1"/>
    <property type="molecule type" value="Genomic_RNA"/>
</dbReference>
<keyword evidence="46" id="KW-1160">Virus entry into host cell</keyword>
<dbReference type="SUPFAM" id="SSF56672">
    <property type="entry name" value="DNA/RNA polymerases"/>
    <property type="match status" value="1"/>
</dbReference>
<keyword evidence="30" id="KW-0720">Serine protease</keyword>
<dbReference type="InterPro" id="IPR043502">
    <property type="entry name" value="DNA/RNA_pol_sf"/>
</dbReference>
<comment type="function">
    <text evidence="1">Functions as a signal peptide for NS4B and is required for the interferon antagonism activity of the latter.</text>
</comment>
<dbReference type="SUPFAM" id="SSF53335">
    <property type="entry name" value="S-adenosyl-L-methionine-dependent methyltransferases"/>
    <property type="match status" value="1"/>
</dbReference>
<dbReference type="InterPro" id="IPR000487">
    <property type="entry name" value="Flavi_NS2B"/>
</dbReference>
<dbReference type="InterPro" id="IPR043504">
    <property type="entry name" value="Peptidase_S1_PA_chymotrypsin"/>
</dbReference>
<evidence type="ECO:0000259" key="61">
    <source>
        <dbReference type="PROSITE" id="PS51192"/>
    </source>
</evidence>
<dbReference type="GO" id="GO:0003723">
    <property type="term" value="F:RNA binding"/>
    <property type="evidence" value="ECO:0007669"/>
    <property type="project" value="UniProtKB-KW"/>
</dbReference>
<feature type="active site" description="Charge relay system; for serine protease NS3 activity" evidence="55">
    <location>
        <position position="1540"/>
    </location>
</feature>
<feature type="transmembrane region" description="Helical" evidence="59">
    <location>
        <begin position="2207"/>
        <end position="2225"/>
    </location>
</feature>
<keyword evidence="12" id="KW-0597">Phosphoprotein</keyword>
<feature type="domain" description="MRNA cap 0-1 NS5-type MT" evidence="65">
    <location>
        <begin position="2481"/>
        <end position="2745"/>
    </location>
</feature>
<evidence type="ECO:0000256" key="58">
    <source>
        <dbReference type="SAM" id="MobiDB-lite"/>
    </source>
</evidence>
<dbReference type="GO" id="GO:0055036">
    <property type="term" value="C:virion membrane"/>
    <property type="evidence" value="ECO:0007669"/>
    <property type="project" value="UniProtKB-SubCell"/>
</dbReference>
<dbReference type="PROSITE" id="PS50507">
    <property type="entry name" value="RDRP_SSRNA_POS"/>
    <property type="match status" value="1"/>
</dbReference>
<dbReference type="GO" id="GO:0039564">
    <property type="term" value="P:symbiont-mediated suppression of host JAK-STAT cascade via inhibition of STAT2 activity"/>
    <property type="evidence" value="ECO:0007669"/>
    <property type="project" value="UniProtKB-KW"/>
</dbReference>
<dbReference type="GO" id="GO:0006508">
    <property type="term" value="P:proteolysis"/>
    <property type="evidence" value="ECO:0007669"/>
    <property type="project" value="UniProtKB-KW"/>
</dbReference>
<evidence type="ECO:0000256" key="13">
    <source>
        <dbReference type="ARBA" id="ARBA00022561"/>
    </source>
</evidence>
<dbReference type="GO" id="GO:0044167">
    <property type="term" value="C:host cell endoplasmic reticulum membrane"/>
    <property type="evidence" value="ECO:0007669"/>
    <property type="project" value="UniProtKB-SubCell"/>
</dbReference>
<dbReference type="InterPro" id="IPR013756">
    <property type="entry name" value="GlyE_cen_dom_subdom2"/>
</dbReference>
<dbReference type="InterPro" id="IPR049486">
    <property type="entry name" value="NS3-hel_C_flaviviridae"/>
</dbReference>
<evidence type="ECO:0000256" key="23">
    <source>
        <dbReference type="ARBA" id="ARBA00022692"/>
    </source>
</evidence>
<keyword evidence="27" id="KW-0378">Hydrolase</keyword>
<evidence type="ECO:0000256" key="22">
    <source>
        <dbReference type="ARBA" id="ARBA00022691"/>
    </source>
</evidence>
<dbReference type="Gene3D" id="3.30.70.2840">
    <property type="entry name" value="Flavivirus RNA-directed RNA polymerase, thumb domain"/>
    <property type="match status" value="3"/>
</dbReference>
<dbReference type="SUPFAM" id="SSF81296">
    <property type="entry name" value="E set domains"/>
    <property type="match status" value="1"/>
</dbReference>
<dbReference type="Pfam" id="PF00869">
    <property type="entry name" value="Flavi_glycoprot"/>
    <property type="match status" value="1"/>
</dbReference>
<keyword evidence="16" id="KW-1162">Viral penetration into host cytoplasm</keyword>
<keyword evidence="44" id="KW-0922">Interferon antiviral system evasion</keyword>
<feature type="disulfide bond" evidence="56">
    <location>
        <begin position="348"/>
        <end position="379"/>
    </location>
</feature>
<dbReference type="GO" id="GO:0046983">
    <property type="term" value="F:protein dimerization activity"/>
    <property type="evidence" value="ECO:0007669"/>
    <property type="project" value="InterPro"/>
</dbReference>
<dbReference type="PROSITE" id="PS51527">
    <property type="entry name" value="FLAVIVIRUS_NS2B"/>
    <property type="match status" value="1"/>
</dbReference>
<evidence type="ECO:0000256" key="56">
    <source>
        <dbReference type="PIRSR" id="PIRSR003817-3"/>
    </source>
</evidence>
<dbReference type="Gene3D" id="2.60.260.50">
    <property type="entry name" value="Flavivirus polyprotein propeptide domain"/>
    <property type="match status" value="1"/>
</dbReference>
<dbReference type="InterPro" id="IPR038345">
    <property type="entry name" value="Flavi_E_Stem/Anchor_dom_sf"/>
</dbReference>
<dbReference type="GO" id="GO:0017111">
    <property type="term" value="F:ribonucleoside triphosphate phosphatase activity"/>
    <property type="evidence" value="ECO:0007669"/>
    <property type="project" value="UniProtKB-EC"/>
</dbReference>
<evidence type="ECO:0000256" key="26">
    <source>
        <dbReference type="ARBA" id="ARBA00022741"/>
    </source>
</evidence>
<protein>
    <recommendedName>
        <fullName evidence="7">Genome polyprotein</fullName>
    </recommendedName>
</protein>
<dbReference type="Proteomes" id="UP000150162">
    <property type="component" value="Segment"/>
</dbReference>
<feature type="binding site" evidence="57">
    <location>
        <position position="2920"/>
    </location>
    <ligand>
        <name>Zn(2+)</name>
        <dbReference type="ChEBI" id="CHEBI:29105"/>
        <label>1</label>
    </ligand>
</feature>
<evidence type="ECO:0000256" key="12">
    <source>
        <dbReference type="ARBA" id="ARBA00022553"/>
    </source>
</evidence>
<keyword evidence="41 56" id="KW-1015">Disulfide bond</keyword>
<feature type="transmembrane region" description="Helical" evidence="59">
    <location>
        <begin position="1362"/>
        <end position="1380"/>
    </location>
</feature>
<keyword evidence="57" id="KW-0862">Zinc</keyword>
<keyword evidence="24" id="KW-0548">Nucleotidyltransferase</keyword>
<keyword evidence="9" id="KW-1168">Fusion of virus membrane with host membrane</keyword>
<keyword evidence="31" id="KW-1114">Inhibition of host interferon signaling pathway by virus</keyword>
<keyword evidence="28" id="KW-1161">Viral attachment to host cell</keyword>
<evidence type="ECO:0000256" key="37">
    <source>
        <dbReference type="ARBA" id="ARBA00022953"/>
    </source>
</evidence>
<dbReference type="InterPro" id="IPR014001">
    <property type="entry name" value="Helicase_ATP-bd"/>
</dbReference>
<evidence type="ECO:0000256" key="29">
    <source>
        <dbReference type="ARBA" id="ARBA00022806"/>
    </source>
</evidence>
<evidence type="ECO:0000256" key="47">
    <source>
        <dbReference type="ARBA" id="ARBA00023443"/>
    </source>
</evidence>
<keyword evidence="23 59" id="KW-0812">Transmembrane</keyword>
<dbReference type="InterPro" id="IPR001157">
    <property type="entry name" value="Flavi_NS1"/>
</dbReference>
<dbReference type="InterPro" id="IPR038055">
    <property type="entry name" value="Glycoprot_E_dimer_dom"/>
</dbReference>
<evidence type="ECO:0000256" key="54">
    <source>
        <dbReference type="ARBA" id="ARBA00047984"/>
    </source>
</evidence>
<feature type="binding site" evidence="57">
    <location>
        <position position="3205"/>
    </location>
    <ligand>
        <name>Zn(2+)</name>
        <dbReference type="ChEBI" id="CHEBI:29105"/>
        <label>2</label>
    </ligand>
</feature>
<keyword evidence="36" id="KW-0694">RNA-binding</keyword>
<evidence type="ECO:0000259" key="64">
    <source>
        <dbReference type="PROSITE" id="PS51528"/>
    </source>
</evidence>
<dbReference type="GO" id="GO:0004482">
    <property type="term" value="F:mRNA 5'-cap (guanine-N7-)-methyltransferase activity"/>
    <property type="evidence" value="ECO:0007669"/>
    <property type="project" value="InterPro"/>
</dbReference>
<keyword evidence="21" id="KW-0808">Transferase</keyword>
<feature type="domain" description="Flavivirus NS2B" evidence="63">
    <location>
        <begin position="1334"/>
        <end position="1464"/>
    </location>
</feature>
<evidence type="ECO:0000256" key="52">
    <source>
        <dbReference type="ARBA" id="ARBA00046942"/>
    </source>
</evidence>
<evidence type="ECO:0000256" key="33">
    <source>
        <dbReference type="ARBA" id="ARBA00022844"/>
    </source>
</evidence>
<dbReference type="InterPro" id="IPR000404">
    <property type="entry name" value="Flavi_NS4A"/>
</dbReference>
<comment type="function">
    <text evidence="48">Component of the viral RNA replication complex that functions in virion assembly and antagonizes the host immune response.</text>
</comment>
<comment type="subunit">
    <text evidence="52">Forms a heterodimer with serine protease NS3. May form homooligomers.</text>
</comment>
<evidence type="ECO:0000259" key="62">
    <source>
        <dbReference type="PROSITE" id="PS51194"/>
    </source>
</evidence>
<keyword evidence="32" id="KW-0067">ATP-binding</keyword>
<evidence type="ECO:0000256" key="31">
    <source>
        <dbReference type="ARBA" id="ARBA00022830"/>
    </source>
</evidence>
<evidence type="ECO:0000256" key="2">
    <source>
        <dbReference type="ARBA" id="ARBA00004147"/>
    </source>
</evidence>
<dbReference type="InterPro" id="IPR000336">
    <property type="entry name" value="Flavivir/Alphavir_Ig-like_sf"/>
</dbReference>
<feature type="binding site" evidence="57">
    <location>
        <position position="2932"/>
    </location>
    <ligand>
        <name>Zn(2+)</name>
        <dbReference type="ChEBI" id="CHEBI:29105"/>
        <label>1</label>
    </ligand>
</feature>
<dbReference type="Gene3D" id="2.40.10.120">
    <property type="match status" value="1"/>
</dbReference>
<dbReference type="InterPro" id="IPR036253">
    <property type="entry name" value="Glycoprot_cen/dimer_sf"/>
</dbReference>
<dbReference type="PIRSF" id="PIRSF003817">
    <property type="entry name" value="Gen_Poly_FLV"/>
    <property type="match status" value="1"/>
</dbReference>
<dbReference type="Pfam" id="PF01349">
    <property type="entry name" value="Flavi_NS4B"/>
    <property type="match status" value="1"/>
</dbReference>
<evidence type="ECO:0000256" key="6">
    <source>
        <dbReference type="ARBA" id="ARBA00004613"/>
    </source>
</evidence>
<evidence type="ECO:0000259" key="65">
    <source>
        <dbReference type="PROSITE" id="PS51591"/>
    </source>
</evidence>
<dbReference type="Pfam" id="PF01570">
    <property type="entry name" value="Flavi_propep"/>
    <property type="match status" value="1"/>
</dbReference>
<evidence type="ECO:0000256" key="45">
    <source>
        <dbReference type="ARBA" id="ARBA00023280"/>
    </source>
</evidence>
<dbReference type="InterPro" id="IPR007094">
    <property type="entry name" value="RNA-dir_pol_PSvirus"/>
</dbReference>
<evidence type="ECO:0000256" key="30">
    <source>
        <dbReference type="ARBA" id="ARBA00022825"/>
    </source>
</evidence>
<dbReference type="GO" id="GO:0005524">
    <property type="term" value="F:ATP binding"/>
    <property type="evidence" value="ECO:0007669"/>
    <property type="project" value="UniProtKB-KW"/>
</dbReference>
<feature type="binding site" evidence="57">
    <location>
        <position position="3189"/>
    </location>
    <ligand>
        <name>Zn(2+)</name>
        <dbReference type="ChEBI" id="CHEBI:29105"/>
        <label>2</label>
    </ligand>
</feature>
<comment type="catalytic activity">
    <reaction evidence="49">
        <text>Selective hydrolysis of -Xaa-Xaa-|-Yaa- bonds in which each of the Xaa can be either Arg or Lys and Yaa can be either Ser or Ala.</text>
        <dbReference type="EC" id="3.4.21.91"/>
    </reaction>
</comment>
<feature type="transmembrane region" description="Helical" evidence="59">
    <location>
        <begin position="709"/>
        <end position="731"/>
    </location>
</feature>
<evidence type="ECO:0000256" key="28">
    <source>
        <dbReference type="ARBA" id="ARBA00022804"/>
    </source>
</evidence>
<dbReference type="InterPro" id="IPR027287">
    <property type="entry name" value="Flavi_E_Ig-like"/>
</dbReference>
<feature type="transmembrane region" description="Helical" evidence="59">
    <location>
        <begin position="1336"/>
        <end position="1355"/>
    </location>
</feature>
<feature type="transmembrane region" description="Helical" evidence="59">
    <location>
        <begin position="1243"/>
        <end position="1265"/>
    </location>
</feature>
<evidence type="ECO:0000256" key="20">
    <source>
        <dbReference type="ARBA" id="ARBA00022670"/>
    </source>
</evidence>
<feature type="binding site" evidence="57">
    <location>
        <position position="2929"/>
    </location>
    <ligand>
        <name>Zn(2+)</name>
        <dbReference type="ChEBI" id="CHEBI:29105"/>
        <label>1</label>
    </ligand>
</feature>
<dbReference type="InterPro" id="IPR001850">
    <property type="entry name" value="Flavi_NS3_S7"/>
</dbReference>
<evidence type="ECO:0000256" key="8">
    <source>
        <dbReference type="ARBA" id="ARBA00022484"/>
    </source>
</evidence>
<dbReference type="Gene3D" id="3.30.387.10">
    <property type="entry name" value="Viral Envelope Glycoprotein, domain 3"/>
    <property type="match status" value="1"/>
</dbReference>
<dbReference type="SMART" id="SM00490">
    <property type="entry name" value="HELICc"/>
    <property type="match status" value="1"/>
</dbReference>
<keyword evidence="18" id="KW-1090">Inhibition of host innate immune response by virus</keyword>
<dbReference type="GO" id="GO:0004483">
    <property type="term" value="F:methyltransferase cap1 activity"/>
    <property type="evidence" value="ECO:0007669"/>
    <property type="project" value="InterPro"/>
</dbReference>
<dbReference type="GO" id="GO:0003724">
    <property type="term" value="F:RNA helicase activity"/>
    <property type="evidence" value="ECO:0007669"/>
    <property type="project" value="UniProtKB-EC"/>
</dbReference>
<keyword evidence="8" id="KW-0696">RNA-directed RNA polymerase</keyword>
<feature type="disulfide bond" evidence="56">
    <location>
        <begin position="334"/>
        <end position="390"/>
    </location>
</feature>
<evidence type="ECO:0000256" key="1">
    <source>
        <dbReference type="ARBA" id="ARBA00003504"/>
    </source>
</evidence>
<keyword evidence="26" id="KW-0547">Nucleotide-binding</keyword>
<dbReference type="Gene3D" id="2.60.40.350">
    <property type="match status" value="1"/>
</dbReference>
<dbReference type="Gene3D" id="1.10.260.90">
    <property type="match status" value="1"/>
</dbReference>
<keyword evidence="14" id="KW-1048">Host nucleus</keyword>
<dbReference type="GO" id="GO:0003968">
    <property type="term" value="F:RNA-directed RNA polymerase activity"/>
    <property type="evidence" value="ECO:0007669"/>
    <property type="project" value="UniProtKB-KW"/>
</dbReference>
<evidence type="ECO:0000256" key="25">
    <source>
        <dbReference type="ARBA" id="ARBA00022723"/>
    </source>
</evidence>
<sequence>MVTQPRKRGNLKKQIVRKSGRKKRDGGPKEGPLSMRAVLGVMHYASHIALGMKIKGPLKAFWKKTPVSALSKVILKLMNILRSLLTSLLKRKKQRSCGGSAFLLWFCVGLGLGSVVRNHGGWIISPSKTEVGQTLKVGNGSCIFASLDIGSPCERTISYECVTLSEKEEPFDVDCYCYGVERVTVTYPLCKVGTNRHRRSLDIAEHPPHVYLGSGSLWGGVESINDHFEKVEELLVVHWVKVAVVTVVAVYLFGLSWKIMVLLLLLLLVTPAFGTQCVSVEKRDIMRGNSDVTWLSILLDKGRCVTVAIEGKPTIDIWLEQVTQQSPTASREYCTQVTTTDLKVAARCPTQGEATLTEEMEEGYVCKRTLSDRGWGNGCGLFGKGSIIGCVKTSCSAENVIKSYTYDSAKISYTVGVEPHLGGVLGKNDTQRVTRATFTAESEKKLVKLGDSGNLEFNCRVISNTDLSNIRLLECDTHYYNVHIDWLNDLPLPWRLPDGNWRGLERLMAFDEPHAVRMSVKSFTNQKGIVQKALLRAEEIKKSSDQYQLTGGHIECRISTVGLKLKGSTYGYCEKKFEWSKKPTSTPHDTVVLEVKYKGTVQPCRVTVSAEKDGSPGKNFGNLITANPFVTKTDDILFLELVVPTGSYVIKVGNLEYNWKQAGSSIGKAIHMAKRTLEKTLITSSAYWNGNEEFTMNSLWKILRIPIDWLFGGFGFMAKIVIGALLLWFAGNIRNGSLSIALGVVGALLLCFTLGVVGDVGCAIDTSRKELKCGDGVMIWNEVNNWMDKYKFYPEDPQTFLETLLSVQKQHCGHMPSNHLELKMWKSFEREINLYLADHEHGWKVKVGESSGFYEKGGILGWAKKQGRDGITWSEWLRSLPPVEWVDRTAFGNSTFFVGAVGLEECPVNNRTWNVFRIAEFGVGLTHTRVFLDIMSERRVECDVGLLGAAARDNRIVHSSIWMWMDSFEVNGTLQLQSIDLLYAVDCYWPATHTVSSRSVNHDKMILPRYMGGPPSTMNEIIGYSVQDKGPWRKAPLRMERGYCEGTNVEVKETCSDKGPSTRTTTESGTVIRDWCCKHCKMPPLKYTTEDGCWYGMEIQPVSEIPGKVVAGDTHEIFASSWGVFSILILYYLGILTKISRGTWELWLIPVISILTFLGVISLNDVIRYMVALGTTYVWRFPEPMLWIIAMESTFVLRPGLILGVYLARSWRFEKVLGMVAILHAIQWTTLEYRSFWQLLDSFAFLIYGLSLAESGFQSHLFSLLSLSLGWIEQRVIQQAVILAGVSLLFVNSKKFYESDWSQKTKLTILAGLKGCLAPLFPLVVVFFLGKVFERRGVDVTAILGIVMGIGAMVCKNGLESSPWMIGVMAVFLLFFVLQMNTGGMIAEWSGHHDWKDDCAKSVGSISLEVRRMPDGRLINLSKEKEGLMEMIIVGVGMVITGFHWVGIPLTVLSIGMKKWFDQRQRSLLIMGLGETTTEPAPVMDGVYRIMVSSLFGRKQVGVGVFKHGSFHTMWHVTRGCVLTISGRKMYPEWANVKEDLISYNGGWKLHDKWTGGEVQVHAHTPDGNIHKTQLLPGKMKLETGEDLGLIPLDFPPGSSGSPIINTSGQVVGLYGNGVLHGDIYCSSIAQTEEKEKIEVPKAIEGDGWLSKGRLTIIDAHPGSGKTHKILPDLVKRAAQRRMRTLVLAPTRIVIKEMERALKGLDVSYHSSAVSTKTPGSIVDVMCHATFVNRKLIHLPQKNYELVIMDEAHWTDPNSIAARGYITSQCELGKCAVVLMTATPPGVDDPWAKSNEKIEDEQKVIPDGPWKQGFEWITDFNGRTAWFVPSQNAASGIAGTLRSLGKKVIVLTSKTFHDNYPKIKDEKPDFIMTTDISEMGANLDVERVIDPRTTLKPVEKGNVVEISGEMQITPASAAQRRGRVGRTPGKVAQYIYQGEVDIDDSELVCWKEAQMLLDNMDSKNRSVSNFYSPEQEKMTETPGFYRLTEEKRKVFRHLLTNCEFTPWLAWNVASNTKGAEDRKWVSAGPKNHVVEDENGDPIEYTTPGGKTNKLAPVWLDKRMFREVRDLRSFVDYASMRKTSGLLSIPRLFYSKVHESLDVLYMYFSAKADSRSFKMAERQLPEAMLCIFQAVIMVAGFLLILMWLMSRTKVDRMLMGTIVIIGSSVMAWIGNVPLAVVACCGMVSFILLICLIPEEGMQRTQIDSTLSLVIFGVVFLVIAVVANEMRLLENTKKDIMGLFGNSDRPSLATSYSEWLNWDIKPLSVWATYVVIVTTLRPQVLHNLKMLSQRVVTGTVAGKTDLLNLLPLGSSWLHFGMGDFTLLAGVIRNISAMNVLGGIILGVLHWGWFLPLHAAAESSKAHKIVTQSLAKNTMVDGETIYQLEEMNGDTENSEKTFSLFVALGLGMVNCALNRYPWSFLECFMIVMVVARHFYDMRTQTFWTMPVVSGMSSIMRGDLCGLFPIIFRMWLAIKSERRGLITSHLTLGEEWKRELNKLTQREFLAYRKRGILEVDRAEAILQLSRGKTNTGHAVSRGTSKLAWMHERGMVPLTGHVVDLGCGRGGWSYYSAAQRGVKKVNAYTLGTGSHEKPKIVESFGWNLITFKSKCDVEKLPPFFCDTVLCDIGESSPSAAFEGKRTLRVLNMFEQWLKCCPNANFCCKVLCPYVPEVLETISRMQQRYGGGLVRVPHSRNSTHEMYYVSGVSTNVVGSVNAVSRKLINRFSSTGGERVVPDINLSVGTRSNLTNLVKVDPTKVAQRVDRVKRENSSTWHYDEEHPYRTWEYHGSYHIRDVGTKSSAVNHVVKMLSWPWLTIESVISMSMTDTTAFGQQRVFKEKVDTKAPEPPTSVRKVMRLTFTWLLSLIKKRGGVVRMCSREEFINKVETHASIGAWSAEMEGWEDARQAVQDPRFWNLVDKERNLHLQGKCETCIYNLMGKREKKPGDFGVAKGSRTIWYMWLGARFLEFESFGFLNEEHWASRELSGGGVEGIPLFYLGYEMEKIARKGGPLYADDTAGWDTRITESDLNDEMEICSLMEGEHKKLATVLFEMAYKNKVALCPRPGKRGGTVLDVITRRDQRGSGQVVTYALNTLTNLKVQLIRMAESEGVLTQDFEDLGMENWLKRYGEDRLERMLVSGDDCVVCSLDERFGNALTWLNVMEKTRKDVDLWAPSKHYDNWERVEFCSNHFHKLYMKDGRSLIAPCRSQNELIGRALVNQGGSTGIQGTACLAKAYAQMWNMLYFHRRDLRILGFGIMSSVPSNWVPTGRTTWSVHATKDWMTTEDLLSVWNRIWIEDNPHMEDKRNINDWKNIPYLPRGQDISCGSLVGTGKRAQWAELIPGATLKVRNLMGNERFINYLSEIGRYSEEEKAFALY</sequence>
<keyword evidence="37" id="KW-0693">Viral RNA replication</keyword>
<dbReference type="Pfam" id="PF07652">
    <property type="entry name" value="Flavi_DEAD"/>
    <property type="match status" value="1"/>
</dbReference>
<comment type="catalytic activity">
    <reaction evidence="53">
        <text>a ribonucleoside 5'-triphosphate + H2O = a ribonucleoside 5'-diphosphate + phosphate + H(+)</text>
        <dbReference type="Rhea" id="RHEA:23680"/>
        <dbReference type="ChEBI" id="CHEBI:15377"/>
        <dbReference type="ChEBI" id="CHEBI:15378"/>
        <dbReference type="ChEBI" id="CHEBI:43474"/>
        <dbReference type="ChEBI" id="CHEBI:57930"/>
        <dbReference type="ChEBI" id="CHEBI:61557"/>
        <dbReference type="EC" id="3.6.1.15"/>
    </reaction>
</comment>
<keyword evidence="13" id="KW-0167">Capsid protein</keyword>
<dbReference type="PROSITE" id="PS51591">
    <property type="entry name" value="RNA_CAP01_NS5_MT"/>
    <property type="match status" value="1"/>
</dbReference>
<dbReference type="InterPro" id="IPR046811">
    <property type="entry name" value="Flavi_NS5_thumb"/>
</dbReference>
<evidence type="ECO:0000256" key="11">
    <source>
        <dbReference type="ARBA" id="ARBA00022525"/>
    </source>
</evidence>
<keyword evidence="45" id="KW-0899">Viral immunoevasion</keyword>
<dbReference type="SUPFAM" id="SSF50494">
    <property type="entry name" value="Trypsin-like serine proteases"/>
    <property type="match status" value="1"/>
</dbReference>
<keyword evidence="15" id="KW-0945">Host-virus interaction</keyword>
<dbReference type="Pfam" id="PF00949">
    <property type="entry name" value="Peptidase_S7"/>
    <property type="match status" value="1"/>
</dbReference>
<keyword evidence="34" id="KW-1043">Host membrane</keyword>
<dbReference type="Pfam" id="PF20483">
    <property type="entry name" value="Flavi_NS5_thumb"/>
    <property type="match status" value="1"/>
</dbReference>
<keyword evidence="33" id="KW-0946">Virion</keyword>
<dbReference type="InterPro" id="IPR011998">
    <property type="entry name" value="Flavi_Glycoprot_E_cen/dimer"/>
</dbReference>
<evidence type="ECO:0000256" key="39">
    <source>
        <dbReference type="ARBA" id="ARBA00023042"/>
    </source>
</evidence>
<evidence type="ECO:0000256" key="27">
    <source>
        <dbReference type="ARBA" id="ARBA00022801"/>
    </source>
</evidence>
<evidence type="ECO:0000256" key="17">
    <source>
        <dbReference type="ARBA" id="ARBA00022603"/>
    </source>
</evidence>
<evidence type="ECO:0000256" key="3">
    <source>
        <dbReference type="ARBA" id="ARBA00004153"/>
    </source>
</evidence>
<keyword evidence="38 59" id="KW-1133">Transmembrane helix</keyword>
<keyword evidence="39" id="KW-0506">mRNA capping</keyword>
<dbReference type="Gene3D" id="1.20.1280.260">
    <property type="match status" value="1"/>
</dbReference>
<dbReference type="GO" id="GO:0046872">
    <property type="term" value="F:metal ion binding"/>
    <property type="evidence" value="ECO:0007669"/>
    <property type="project" value="UniProtKB-KW"/>
</dbReference>
<evidence type="ECO:0000256" key="57">
    <source>
        <dbReference type="PIRSR" id="PIRSR003817-4"/>
    </source>
</evidence>
<evidence type="ECO:0000256" key="14">
    <source>
        <dbReference type="ARBA" id="ARBA00022562"/>
    </source>
</evidence>
<evidence type="ECO:0000256" key="16">
    <source>
        <dbReference type="ARBA" id="ARBA00022595"/>
    </source>
</evidence>
<dbReference type="SUPFAM" id="SSF56983">
    <property type="entry name" value="Viral glycoprotein, central and dimerisation domains"/>
    <property type="match status" value="1"/>
</dbReference>
<dbReference type="Pfam" id="PF01728">
    <property type="entry name" value="FtsJ"/>
    <property type="match status" value="1"/>
</dbReference>
<evidence type="ECO:0000256" key="19">
    <source>
        <dbReference type="ARBA" id="ARBA00022664"/>
    </source>
</evidence>
<dbReference type="InterPro" id="IPR047530">
    <property type="entry name" value="Flavi_RdRp"/>
</dbReference>
<feature type="region of interest" description="Disordered" evidence="58">
    <location>
        <begin position="1"/>
        <end position="32"/>
    </location>
</feature>
<keyword evidence="25 57" id="KW-0479">Metal-binding</keyword>
<feature type="transmembrane region" description="Helical" evidence="59">
    <location>
        <begin position="2168"/>
        <end position="2195"/>
    </location>
</feature>
<comment type="function">
    <text evidence="50">Required cofactor for the serine protease function of NS3. May have membrane-destabilizing activity and form viroporins.</text>
</comment>
<feature type="domain" description="Helicase ATP-binding" evidence="61">
    <location>
        <begin position="1647"/>
        <end position="1802"/>
    </location>
</feature>
<feature type="binding site" evidence="57">
    <location>
        <position position="2924"/>
    </location>
    <ligand>
        <name>Zn(2+)</name>
        <dbReference type="ChEBI" id="CHEBI:29105"/>
        <label>1</label>
    </ligand>
</feature>
<dbReference type="InterPro" id="IPR026470">
    <property type="entry name" value="Flavi_E_Stem/Anchor_dom"/>
</dbReference>
<dbReference type="InterPro" id="IPR002535">
    <property type="entry name" value="Flavi_propep"/>
</dbReference>
<evidence type="ECO:0000256" key="46">
    <source>
        <dbReference type="ARBA" id="ARBA00023296"/>
    </source>
</evidence>
<dbReference type="CDD" id="cd23204">
    <property type="entry name" value="Flavivirus_RdRp"/>
    <property type="match status" value="1"/>
</dbReference>
<proteinExistence type="predicted"/>
<dbReference type="InterPro" id="IPR014756">
    <property type="entry name" value="Ig_E-set"/>
</dbReference>
<dbReference type="InterPro" id="IPR001528">
    <property type="entry name" value="Flavi_NS4B"/>
</dbReference>
<comment type="catalytic activity">
    <reaction evidence="54">
        <text>ATP + H2O = ADP + phosphate + H(+)</text>
        <dbReference type="Rhea" id="RHEA:13065"/>
        <dbReference type="ChEBI" id="CHEBI:15377"/>
        <dbReference type="ChEBI" id="CHEBI:15378"/>
        <dbReference type="ChEBI" id="CHEBI:30616"/>
        <dbReference type="ChEBI" id="CHEBI:43474"/>
        <dbReference type="ChEBI" id="CHEBI:456216"/>
        <dbReference type="EC" id="3.6.4.13"/>
    </reaction>
</comment>
<dbReference type="PROSITE" id="PS51192">
    <property type="entry name" value="HELICASE_ATP_BIND_1"/>
    <property type="match status" value="1"/>
</dbReference>
<dbReference type="CDD" id="cd20761">
    <property type="entry name" value="capping_2-OMTase_Flaviviridae"/>
    <property type="match status" value="1"/>
</dbReference>
<feature type="disulfide bond" evidence="56">
    <location>
        <begin position="459"/>
        <end position="556"/>
    </location>
</feature>
<evidence type="ECO:0000256" key="5">
    <source>
        <dbReference type="ARBA" id="ARBA00004461"/>
    </source>
</evidence>
<organism evidence="66 67">
    <name type="scientific">Batu Cave virus</name>
    <dbReference type="NCBI Taxonomy" id="64306"/>
    <lineage>
        <taxon>Viruses</taxon>
        <taxon>Riboviria</taxon>
        <taxon>Orthornavirae</taxon>
        <taxon>Kitrinoviricota</taxon>
        <taxon>Flasuviricetes</taxon>
        <taxon>Amarillovirales</taxon>
        <taxon>Flaviviridae</taxon>
        <taxon>Orthoflavivirus</taxon>
        <taxon>Orthoflavivirus phnompenhense</taxon>
    </lineage>
</organism>
<feature type="binding site" evidence="57">
    <location>
        <position position="3324"/>
    </location>
    <ligand>
        <name>Zn(2+)</name>
        <dbReference type="ChEBI" id="CHEBI:29105"/>
        <label>2</label>
    </ligand>
</feature>
<dbReference type="Gene3D" id="3.30.67.10">
    <property type="entry name" value="Viral Envelope Glycoprotein, domain 2"/>
    <property type="match status" value="1"/>
</dbReference>
<dbReference type="GO" id="GO:0005576">
    <property type="term" value="C:extracellular region"/>
    <property type="evidence" value="ECO:0007669"/>
    <property type="project" value="UniProtKB-SubCell"/>
</dbReference>
<dbReference type="InterPro" id="IPR001650">
    <property type="entry name" value="Helicase_C-like"/>
</dbReference>
<name>A0A0C4W2C2_9FLAV</name>
<dbReference type="GO" id="GO:0004252">
    <property type="term" value="F:serine-type endopeptidase activity"/>
    <property type="evidence" value="ECO:0007669"/>
    <property type="project" value="InterPro"/>
</dbReference>
<dbReference type="CDD" id="cd17931">
    <property type="entry name" value="DEXHc_viral_Ns3"/>
    <property type="match status" value="1"/>
</dbReference>
<evidence type="ECO:0000256" key="15">
    <source>
        <dbReference type="ARBA" id="ARBA00022581"/>
    </source>
</evidence>
<comment type="subcellular location">
    <subcellularLocation>
        <location evidence="3">Host endoplasmic reticulum membrane</location>
        <topology evidence="3">Multi-pass membrane protein</topology>
    </subcellularLocation>
    <subcellularLocation>
        <location evidence="5">Host endoplasmic reticulum membrane</location>
        <topology evidence="5">Peripheral membrane protein</topology>
        <orientation evidence="5">Cytoplasmic side</orientation>
    </subcellularLocation>
    <subcellularLocation>
        <location evidence="47">Host endoplasmic reticulum membrane</location>
        <topology evidence="47">Peripheral membrane protein</topology>
        <orientation evidence="47">Lumenal side</orientation>
    </subcellularLocation>
    <subcellularLocation>
        <location evidence="2">Host nucleus</location>
    </subcellularLocation>
    <subcellularLocation>
        <location evidence="6">Secreted</location>
    </subcellularLocation>
    <subcellularLocation>
        <location evidence="4">Virion membrane</location>
        <topology evidence="4">Multi-pass membrane protein</topology>
    </subcellularLocation>
</comment>
<feature type="domain" description="Peptidase S7" evidence="64">
    <location>
        <begin position="1466"/>
        <end position="1642"/>
    </location>
</feature>
<feature type="active site" description="Charge relay system; for serine protease NS3 activity" evidence="55">
    <location>
        <position position="1600"/>
    </location>
</feature>
<feature type="transmembrane region" description="Helical" evidence="59">
    <location>
        <begin position="234"/>
        <end position="253"/>
    </location>
</feature>
<dbReference type="InterPro" id="IPR000208">
    <property type="entry name" value="Flavi_RdRp_fingers/palm"/>
</dbReference>
<feature type="domain" description="Helicase C-terminal" evidence="62">
    <location>
        <begin position="1809"/>
        <end position="1971"/>
    </location>
</feature>
<evidence type="ECO:0000313" key="67">
    <source>
        <dbReference type="Proteomes" id="UP000150162"/>
    </source>
</evidence>
<keyword evidence="17" id="KW-0489">Methyltransferase</keyword>
<feature type="disulfide bond" evidence="56">
    <location>
        <begin position="366"/>
        <end position="395"/>
    </location>
</feature>
<dbReference type="Gene3D" id="3.40.50.150">
    <property type="entry name" value="Vaccinia Virus protein VP39"/>
    <property type="match status" value="1"/>
</dbReference>
<evidence type="ECO:0000256" key="35">
    <source>
        <dbReference type="ARBA" id="ARBA00022883"/>
    </source>
</evidence>
<feature type="domain" description="RdRp catalytic" evidence="60">
    <location>
        <begin position="3009"/>
        <end position="3154"/>
    </location>
</feature>
<dbReference type="GO" id="GO:0019062">
    <property type="term" value="P:virion attachment to host cell"/>
    <property type="evidence" value="ECO:0007669"/>
    <property type="project" value="UniProtKB-KW"/>
</dbReference>
<feature type="transmembrane region" description="Helical" evidence="59">
    <location>
        <begin position="2126"/>
        <end position="2148"/>
    </location>
</feature>
<keyword evidence="22" id="KW-0949">S-adenosyl-L-methionine</keyword>
<dbReference type="InterPro" id="IPR026490">
    <property type="entry name" value="mRNA_cap_0/1_MeTrfase"/>
</dbReference>
<evidence type="ECO:0000256" key="40">
    <source>
        <dbReference type="ARBA" id="ARBA00023136"/>
    </source>
</evidence>
<comment type="subunit">
    <text evidence="51">Forms heterodimers with envelope protein E in the endoplasmic reticulum and Golgi.</text>
</comment>
<evidence type="ECO:0000256" key="50">
    <source>
        <dbReference type="ARBA" id="ARBA00035601"/>
    </source>
</evidence>
<dbReference type="Gene3D" id="2.60.98.10">
    <property type="entry name" value="Tick-borne Encephalitis virus Glycoprotein, domain 1"/>
    <property type="match status" value="1"/>
</dbReference>
<feature type="disulfide bond" evidence="56">
    <location>
        <begin position="573"/>
        <end position="604"/>
    </location>
</feature>
<evidence type="ECO:0000256" key="53">
    <source>
        <dbReference type="ARBA" id="ARBA00047631"/>
    </source>
</evidence>
<dbReference type="SUPFAM" id="SSF52540">
    <property type="entry name" value="P-loop containing nucleoside triphosphate hydrolases"/>
    <property type="match status" value="2"/>
</dbReference>
<dbReference type="GO" id="GO:0042025">
    <property type="term" value="C:host cell nucleus"/>
    <property type="evidence" value="ECO:0007669"/>
    <property type="project" value="UniProtKB-SubCell"/>
</dbReference>
<feature type="transmembrane region" description="Helical" evidence="59">
    <location>
        <begin position="2332"/>
        <end position="2351"/>
    </location>
</feature>
<dbReference type="GO" id="GO:0039502">
    <property type="term" value="P:symbiont-mediated suppression of host type I interferon-mediated signaling pathway"/>
    <property type="evidence" value="ECO:0007669"/>
    <property type="project" value="UniProtKB-KW"/>
</dbReference>
<dbReference type="Pfam" id="PF00948">
    <property type="entry name" value="Flavi_NS1"/>
    <property type="match status" value="1"/>
</dbReference>
<dbReference type="PROSITE" id="PS51194">
    <property type="entry name" value="HELICASE_CTER"/>
    <property type="match status" value="1"/>
</dbReference>
<keyword evidence="43" id="KW-1038">Host endoplasmic reticulum</keyword>
<feature type="transmembrane region" description="Helical" evidence="59">
    <location>
        <begin position="1309"/>
        <end position="1330"/>
    </location>
</feature>
<keyword evidence="20" id="KW-0645">Protease</keyword>
<evidence type="ECO:0000256" key="21">
    <source>
        <dbReference type="ARBA" id="ARBA00022679"/>
    </source>
</evidence>
<evidence type="ECO:0000256" key="4">
    <source>
        <dbReference type="ARBA" id="ARBA00004385"/>
    </source>
</evidence>
<evidence type="ECO:0000256" key="18">
    <source>
        <dbReference type="ARBA" id="ARBA00022632"/>
    </source>
</evidence>
<evidence type="ECO:0000256" key="10">
    <source>
        <dbReference type="ARBA" id="ARBA00022510"/>
    </source>
</evidence>
<feature type="active site" description="Charge relay system; for serine protease NS3 activity" evidence="55">
    <location>
        <position position="1516"/>
    </location>
</feature>
<dbReference type="PROSITE" id="PS51528">
    <property type="entry name" value="FLAVIVIRUS_NS3PRO"/>
    <property type="match status" value="1"/>
</dbReference>
<feature type="transmembrane region" description="Helical" evidence="59">
    <location>
        <begin position="1185"/>
        <end position="1207"/>
    </location>
</feature>
<keyword evidence="40 59" id="KW-0472">Membrane</keyword>
<evidence type="ECO:0000256" key="48">
    <source>
        <dbReference type="ARBA" id="ARBA00024317"/>
    </source>
</evidence>
<feature type="compositionally biased region" description="Basic residues" evidence="58">
    <location>
        <begin position="1"/>
        <end position="24"/>
    </location>
</feature>
<dbReference type="GO" id="GO:0019028">
    <property type="term" value="C:viral capsid"/>
    <property type="evidence" value="ECO:0007669"/>
    <property type="project" value="UniProtKB-KW"/>
</dbReference>
<dbReference type="NCBIfam" id="TIGR04240">
    <property type="entry name" value="flavi_E_stem"/>
    <property type="match status" value="1"/>
</dbReference>
<evidence type="ECO:0000256" key="32">
    <source>
        <dbReference type="ARBA" id="ARBA00022840"/>
    </source>
</evidence>
<evidence type="ECO:0000256" key="59">
    <source>
        <dbReference type="SAM" id="Phobius"/>
    </source>
</evidence>
<evidence type="ECO:0000256" key="41">
    <source>
        <dbReference type="ARBA" id="ARBA00023157"/>
    </source>
</evidence>
<dbReference type="GO" id="GO:0052170">
    <property type="term" value="P:symbiont-mediated suppression of host innate immune response"/>
    <property type="evidence" value="ECO:0007669"/>
    <property type="project" value="UniProtKB-KW"/>
</dbReference>
<dbReference type="InterPro" id="IPR009003">
    <property type="entry name" value="Peptidase_S1_PA"/>
</dbReference>
<accession>A0A0C4W2C2</accession>
<evidence type="ECO:0000256" key="49">
    <source>
        <dbReference type="ARBA" id="ARBA00024468"/>
    </source>
</evidence>
<dbReference type="InterPro" id="IPR027417">
    <property type="entry name" value="P-loop_NTPase"/>
</dbReference>
<dbReference type="InterPro" id="IPR011492">
    <property type="entry name" value="Flavi_DEAD"/>
</dbReference>
<dbReference type="InterPro" id="IPR002877">
    <property type="entry name" value="RNA_MeTrfase_FtsJ_dom"/>
</dbReference>
<dbReference type="SMART" id="SM00487">
    <property type="entry name" value="DEXDc"/>
    <property type="match status" value="1"/>
</dbReference>
<evidence type="ECO:0000259" key="63">
    <source>
        <dbReference type="PROSITE" id="PS51527"/>
    </source>
</evidence>
<feature type="transmembrane region" description="Helical" evidence="59">
    <location>
        <begin position="1117"/>
        <end position="1134"/>
    </location>
</feature>
<dbReference type="GO" id="GO:0046718">
    <property type="term" value="P:symbiont entry into host cell"/>
    <property type="evidence" value="ECO:0007669"/>
    <property type="project" value="UniProtKB-KW"/>
</dbReference>
<feature type="transmembrane region" description="Helical" evidence="59">
    <location>
        <begin position="737"/>
        <end position="762"/>
    </location>
</feature>
<dbReference type="InterPro" id="IPR013755">
    <property type="entry name" value="Flav_gly_cen_dom_subdom1"/>
</dbReference>
<evidence type="ECO:0000256" key="9">
    <source>
        <dbReference type="ARBA" id="ARBA00022506"/>
    </source>
</evidence>
<dbReference type="InterPro" id="IPR014412">
    <property type="entry name" value="Gen_Poly_FLV"/>
</dbReference>
<keyword evidence="35" id="KW-1106">Inhibition of host STAT2 by virus</keyword>
<feature type="transmembrane region" description="Helical" evidence="59">
    <location>
        <begin position="1431"/>
        <end position="1456"/>
    </location>
</feature>
<dbReference type="Pfam" id="PF20907">
    <property type="entry name" value="Flav_NS3-hel_C"/>
    <property type="match status" value="1"/>
</dbReference>
<keyword evidence="29" id="KW-0347">Helicase</keyword>
<dbReference type="Pfam" id="PF01350">
    <property type="entry name" value="Flavi_NS4A"/>
    <property type="match status" value="1"/>
</dbReference>
<keyword evidence="10" id="KW-1170">Fusion of virus membrane with host endosomal membrane</keyword>
<evidence type="ECO:0000256" key="42">
    <source>
        <dbReference type="ARBA" id="ARBA00023180"/>
    </source>
</evidence>
<evidence type="ECO:0000256" key="36">
    <source>
        <dbReference type="ARBA" id="ARBA00022884"/>
    </source>
</evidence>